<dbReference type="InterPro" id="IPR010982">
    <property type="entry name" value="Lambda_DNA-bd_dom_sf"/>
</dbReference>
<evidence type="ECO:0000313" key="4">
    <source>
        <dbReference type="Proteomes" id="UP000247790"/>
    </source>
</evidence>
<dbReference type="OrthoDB" id="1684794at2"/>
<sequence length="71" mass="8097">MNISEQIKPLINEKGINPSELASLVGCSPQYMHNLLKGSRRWNETTLSKTCRALNIEIKLMPRKSNEVENE</sequence>
<feature type="domain" description="HTH cro/C1-type" evidence="1">
    <location>
        <begin position="7"/>
        <end position="61"/>
    </location>
</feature>
<evidence type="ECO:0000313" key="5">
    <source>
        <dbReference type="Proteomes" id="UP000509327"/>
    </source>
</evidence>
<dbReference type="RefSeq" id="WP_110896857.1">
    <property type="nucleotide sequence ID" value="NZ_CP054614.1"/>
</dbReference>
<reference evidence="3 5" key="2">
    <citation type="submission" date="2020-06" db="EMBL/GenBank/DDBJ databases">
        <title>Complete genome of Paenibacillus barcinonensis KACC11450.</title>
        <authorList>
            <person name="Kim M."/>
            <person name="Park Y.-J."/>
            <person name="Shin J.-H."/>
        </authorList>
    </citation>
    <scope>NUCLEOTIDE SEQUENCE [LARGE SCALE GENOMIC DNA]</scope>
    <source>
        <strain evidence="3 5">KACC11450</strain>
    </source>
</reference>
<dbReference type="Gene3D" id="1.10.260.40">
    <property type="entry name" value="lambda repressor-like DNA-binding domains"/>
    <property type="match status" value="1"/>
</dbReference>
<organism evidence="2 4">
    <name type="scientific">Paenibacillus barcinonensis</name>
    <dbReference type="NCBI Taxonomy" id="198119"/>
    <lineage>
        <taxon>Bacteria</taxon>
        <taxon>Bacillati</taxon>
        <taxon>Bacillota</taxon>
        <taxon>Bacilli</taxon>
        <taxon>Bacillales</taxon>
        <taxon>Paenibacillaceae</taxon>
        <taxon>Paenibacillus</taxon>
    </lineage>
</organism>
<evidence type="ECO:0000313" key="3">
    <source>
        <dbReference type="EMBL" id="QKS55569.1"/>
    </source>
</evidence>
<dbReference type="GO" id="GO:0003677">
    <property type="term" value="F:DNA binding"/>
    <property type="evidence" value="ECO:0007669"/>
    <property type="project" value="UniProtKB-KW"/>
</dbReference>
<reference evidence="2 4" key="1">
    <citation type="submission" date="2018-06" db="EMBL/GenBank/DDBJ databases">
        <title>Genomic Encyclopedia of Type Strains, Phase III (KMG-III): the genomes of soil and plant-associated and newly described type strains.</title>
        <authorList>
            <person name="Whitman W."/>
        </authorList>
    </citation>
    <scope>NUCLEOTIDE SEQUENCE [LARGE SCALE GENOMIC DNA]</scope>
    <source>
        <strain evidence="2 4">CECT 7022</strain>
    </source>
</reference>
<evidence type="ECO:0000313" key="2">
    <source>
        <dbReference type="EMBL" id="PYE49360.1"/>
    </source>
</evidence>
<dbReference type="InterPro" id="IPR001387">
    <property type="entry name" value="Cro/C1-type_HTH"/>
</dbReference>
<dbReference type="CDD" id="cd00093">
    <property type="entry name" value="HTH_XRE"/>
    <property type="match status" value="1"/>
</dbReference>
<dbReference type="EMBL" id="QJSW01000006">
    <property type="protein sequence ID" value="PYE49360.1"/>
    <property type="molecule type" value="Genomic_DNA"/>
</dbReference>
<proteinExistence type="predicted"/>
<dbReference type="SUPFAM" id="SSF47413">
    <property type="entry name" value="lambda repressor-like DNA-binding domains"/>
    <property type="match status" value="1"/>
</dbReference>
<keyword evidence="5" id="KW-1185">Reference proteome</keyword>
<evidence type="ECO:0000259" key="1">
    <source>
        <dbReference type="PROSITE" id="PS50943"/>
    </source>
</evidence>
<gene>
    <name evidence="2" type="ORF">DFQ00_106346</name>
    <name evidence="3" type="ORF">HUB98_04040</name>
</gene>
<name>A0A2V4VRX9_PAEBA</name>
<dbReference type="Pfam" id="PF13443">
    <property type="entry name" value="HTH_26"/>
    <property type="match status" value="1"/>
</dbReference>
<protein>
    <submittedName>
        <fullName evidence="2">Cro/C1-type helix-turn-helix DNA-binding protein</fullName>
    </submittedName>
    <submittedName>
        <fullName evidence="3">Helix-turn-helix transcriptional regulator</fullName>
    </submittedName>
</protein>
<dbReference type="Proteomes" id="UP000247790">
    <property type="component" value="Unassembled WGS sequence"/>
</dbReference>
<dbReference type="Proteomes" id="UP000509327">
    <property type="component" value="Chromosome"/>
</dbReference>
<dbReference type="EMBL" id="CP054614">
    <property type="protein sequence ID" value="QKS55569.1"/>
    <property type="molecule type" value="Genomic_DNA"/>
</dbReference>
<dbReference type="PROSITE" id="PS50943">
    <property type="entry name" value="HTH_CROC1"/>
    <property type="match status" value="1"/>
</dbReference>
<keyword evidence="2" id="KW-0238">DNA-binding</keyword>
<accession>A0A2V4VRX9</accession>
<dbReference type="AlphaFoldDB" id="A0A2V4VRX9"/>